<dbReference type="InterPro" id="IPR011051">
    <property type="entry name" value="RmlC_Cupin_sf"/>
</dbReference>
<dbReference type="EMBL" id="AY378289">
    <property type="protein sequence ID" value="AAR05359.1"/>
    <property type="molecule type" value="Genomic_DNA"/>
</dbReference>
<sequence>MIEYMRARLCKDTPAIPSKGLSIHFCLLCVAEVLQASKRSGGKSAMGCRSPLMSLRVVHHTREPVTATGPVKPGDHIHIPARQKHRGEWTHPDMTTVWLCVFY</sequence>
<accession>Q5YL30</accession>
<protein>
    <submittedName>
        <fullName evidence="1">Uncharacterized protein</fullName>
    </submittedName>
</protein>
<name>Q5YL30_AERHY</name>
<dbReference type="InterPro" id="IPR014710">
    <property type="entry name" value="RmlC-like_jellyroll"/>
</dbReference>
<proteinExistence type="predicted"/>
<dbReference type="AlphaFoldDB" id="Q5YL30"/>
<organism evidence="1">
    <name type="scientific">Aeromonas hydrophila</name>
    <dbReference type="NCBI Taxonomy" id="644"/>
    <lineage>
        <taxon>Bacteria</taxon>
        <taxon>Pseudomonadati</taxon>
        <taxon>Pseudomonadota</taxon>
        <taxon>Gammaproteobacteria</taxon>
        <taxon>Aeromonadales</taxon>
        <taxon>Aeromonadaceae</taxon>
        <taxon>Aeromonas</taxon>
    </lineage>
</organism>
<dbReference type="SUPFAM" id="SSF51182">
    <property type="entry name" value="RmlC-like cupins"/>
    <property type="match status" value="1"/>
</dbReference>
<evidence type="ECO:0000313" key="1">
    <source>
        <dbReference type="EMBL" id="AAR05359.1"/>
    </source>
</evidence>
<reference evidence="1" key="1">
    <citation type="submission" date="2003-09" db="EMBL/GenBank/DDBJ databases">
        <title>Identification and characterization of novel virulence genes and their locations on the physical map of Aeromonas hydrophila PPD134/91.</title>
        <authorList>
            <person name="Yu H.B."/>
            <person name="Lau Y.L."/>
            <person name="Zhang Y.L."/>
            <person name="Tomas J.M."/>
            <person name="Leung K.Y."/>
        </authorList>
    </citation>
    <scope>NUCLEOTIDE SEQUENCE</scope>
    <source>
        <strain evidence="1">PPD134/91</strain>
    </source>
</reference>
<dbReference type="Gene3D" id="2.60.120.10">
    <property type="entry name" value="Jelly Rolls"/>
    <property type="match status" value="1"/>
</dbReference>